<dbReference type="EMBL" id="PSQE01000007">
    <property type="protein sequence ID" value="RHN47788.1"/>
    <property type="molecule type" value="Genomic_DNA"/>
</dbReference>
<dbReference type="Proteomes" id="UP000265566">
    <property type="component" value="Chromosome 7"/>
</dbReference>
<gene>
    <name evidence="2" type="ORF">MtrunA17_Chr7g0256801</name>
</gene>
<protein>
    <recommendedName>
        <fullName evidence="3">Transmembrane protein</fullName>
    </recommendedName>
</protein>
<evidence type="ECO:0000256" key="1">
    <source>
        <dbReference type="SAM" id="Phobius"/>
    </source>
</evidence>
<reference evidence="2" key="1">
    <citation type="journal article" date="2018" name="Nat. Plants">
        <title>Whole-genome landscape of Medicago truncatula symbiotic genes.</title>
        <authorList>
            <person name="Pecrix Y."/>
            <person name="Gamas P."/>
            <person name="Carrere S."/>
        </authorList>
    </citation>
    <scope>NUCLEOTIDE SEQUENCE</scope>
    <source>
        <tissue evidence="2">Leaves</tissue>
    </source>
</reference>
<organism evidence="2">
    <name type="scientific">Medicago truncatula</name>
    <name type="common">Barrel medic</name>
    <name type="synonym">Medicago tribuloides</name>
    <dbReference type="NCBI Taxonomy" id="3880"/>
    <lineage>
        <taxon>Eukaryota</taxon>
        <taxon>Viridiplantae</taxon>
        <taxon>Streptophyta</taxon>
        <taxon>Embryophyta</taxon>
        <taxon>Tracheophyta</taxon>
        <taxon>Spermatophyta</taxon>
        <taxon>Magnoliopsida</taxon>
        <taxon>eudicotyledons</taxon>
        <taxon>Gunneridae</taxon>
        <taxon>Pentapetalae</taxon>
        <taxon>rosids</taxon>
        <taxon>fabids</taxon>
        <taxon>Fabales</taxon>
        <taxon>Fabaceae</taxon>
        <taxon>Papilionoideae</taxon>
        <taxon>50 kb inversion clade</taxon>
        <taxon>NPAAA clade</taxon>
        <taxon>Hologalegina</taxon>
        <taxon>IRL clade</taxon>
        <taxon>Trifolieae</taxon>
        <taxon>Medicago</taxon>
    </lineage>
</organism>
<dbReference type="Gramene" id="rna42429">
    <property type="protein sequence ID" value="RHN47788.1"/>
    <property type="gene ID" value="gene42429"/>
</dbReference>
<sequence>MVVVHVTLAISWFPRLKISLGLSSLVFFAKFGLSIFTSVRVFDYIFLFLLL</sequence>
<keyword evidence="1" id="KW-1133">Transmembrane helix</keyword>
<dbReference type="AlphaFoldDB" id="A0A396H4Q5"/>
<evidence type="ECO:0008006" key="3">
    <source>
        <dbReference type="Google" id="ProtNLM"/>
    </source>
</evidence>
<keyword evidence="1" id="KW-0472">Membrane</keyword>
<evidence type="ECO:0000313" key="2">
    <source>
        <dbReference type="EMBL" id="RHN47788.1"/>
    </source>
</evidence>
<name>A0A396H4Q5_MEDTR</name>
<comment type="caution">
    <text evidence="2">The sequence shown here is derived from an EMBL/GenBank/DDBJ whole genome shotgun (WGS) entry which is preliminary data.</text>
</comment>
<keyword evidence="1" id="KW-0812">Transmembrane</keyword>
<feature type="transmembrane region" description="Helical" evidence="1">
    <location>
        <begin position="20"/>
        <end position="50"/>
    </location>
</feature>
<proteinExistence type="predicted"/>
<accession>A0A396H4Q5</accession>